<dbReference type="OrthoDB" id="9809491at2"/>
<keyword evidence="2 11" id="KW-1003">Cell membrane</keyword>
<dbReference type="NCBIfam" id="NF001454">
    <property type="entry name" value="PRK00315.1"/>
    <property type="match status" value="1"/>
</dbReference>
<comment type="caution">
    <text evidence="13">The sequence shown here is derived from an EMBL/GenBank/DDBJ whole genome shotgun (WGS) entry which is preliminary data.</text>
</comment>
<feature type="compositionally biased region" description="Polar residues" evidence="12">
    <location>
        <begin position="95"/>
        <end position="104"/>
    </location>
</feature>
<dbReference type="PANTHER" id="PTHR30042:SF2">
    <property type="entry name" value="POTASSIUM-TRANSPORTING ATPASE KDPC SUBUNIT"/>
    <property type="match status" value="1"/>
</dbReference>
<dbReference type="HAMAP" id="MF_00276">
    <property type="entry name" value="KdpC"/>
    <property type="match status" value="1"/>
</dbReference>
<comment type="function">
    <text evidence="11">Part of the high-affinity ATP-driven potassium transport (or Kdp) system, which catalyzes the hydrolysis of ATP coupled with the electrogenic transport of potassium into the cytoplasm. This subunit acts as a catalytic chaperone that increases the ATP-binding affinity of the ATP-hydrolyzing subunit KdpB by the formation of a transient KdpB/KdpC/ATP ternary complex.</text>
</comment>
<dbReference type="PANTHER" id="PTHR30042">
    <property type="entry name" value="POTASSIUM-TRANSPORTING ATPASE C CHAIN"/>
    <property type="match status" value="1"/>
</dbReference>
<keyword evidence="1 11" id="KW-0813">Transport</keyword>
<evidence type="ECO:0000256" key="4">
    <source>
        <dbReference type="ARBA" id="ARBA00022692"/>
    </source>
</evidence>
<dbReference type="Proteomes" id="UP000197208">
    <property type="component" value="Unassembled WGS sequence"/>
</dbReference>
<keyword evidence="6 11" id="KW-0067">ATP-binding</keyword>
<dbReference type="RefSeq" id="WP_088248040.1">
    <property type="nucleotide sequence ID" value="NZ_NHMK01000010.1"/>
</dbReference>
<keyword evidence="4 11" id="KW-0812">Transmembrane</keyword>
<dbReference type="AlphaFoldDB" id="A0A246BMF5"/>
<comment type="subcellular location">
    <subcellularLocation>
        <location evidence="11">Cell membrane</location>
        <topology evidence="11">Single-pass membrane protein</topology>
    </subcellularLocation>
</comment>
<evidence type="ECO:0000256" key="3">
    <source>
        <dbReference type="ARBA" id="ARBA00022538"/>
    </source>
</evidence>
<evidence type="ECO:0000256" key="6">
    <source>
        <dbReference type="ARBA" id="ARBA00022840"/>
    </source>
</evidence>
<evidence type="ECO:0000256" key="7">
    <source>
        <dbReference type="ARBA" id="ARBA00022958"/>
    </source>
</evidence>
<dbReference type="NCBIfam" id="TIGR00681">
    <property type="entry name" value="kdpC"/>
    <property type="match status" value="1"/>
</dbReference>
<evidence type="ECO:0000256" key="11">
    <source>
        <dbReference type="HAMAP-Rule" id="MF_00276"/>
    </source>
</evidence>
<dbReference type="GO" id="GO:0005886">
    <property type="term" value="C:plasma membrane"/>
    <property type="evidence" value="ECO:0007669"/>
    <property type="project" value="UniProtKB-SubCell"/>
</dbReference>
<dbReference type="GO" id="GO:0005524">
    <property type="term" value="F:ATP binding"/>
    <property type="evidence" value="ECO:0007669"/>
    <property type="project" value="UniProtKB-UniRule"/>
</dbReference>
<evidence type="ECO:0000256" key="10">
    <source>
        <dbReference type="ARBA" id="ARBA00023136"/>
    </source>
</evidence>
<reference evidence="13 14" key="1">
    <citation type="submission" date="2017-05" db="EMBL/GenBank/DDBJ databases">
        <title>De novo genome assembly of Deniococcus indicus strain DR1.</title>
        <authorList>
            <person name="Chauhan D."/>
            <person name="Yennamalli R.M."/>
            <person name="Priyadarshini R."/>
        </authorList>
    </citation>
    <scope>NUCLEOTIDE SEQUENCE [LARGE SCALE GENOMIC DNA]</scope>
    <source>
        <strain evidence="13 14">DR1</strain>
    </source>
</reference>
<accession>A0A246BMF5</accession>
<evidence type="ECO:0000256" key="5">
    <source>
        <dbReference type="ARBA" id="ARBA00022741"/>
    </source>
</evidence>
<feature type="compositionally biased region" description="Polar residues" evidence="12">
    <location>
        <begin position="110"/>
        <end position="121"/>
    </location>
</feature>
<feature type="region of interest" description="Disordered" evidence="12">
    <location>
        <begin position="87"/>
        <end position="122"/>
    </location>
</feature>
<sequence length="226" mass="23136">MTLPTNPEPAVPGPATPEPVIPAASLTQLLRSAALAALLFTAVCGLAYPLLTTLAGNVLFPAQATGSLLLRGGQVVGSALIGQDFTTPGYLRGRPSQTNRTDGSGPQPYNAENSGASNWGPTNARLRDAAQERAVSFRADNGLGASAPVPVDMVTASGSGLDPDVSVAAALAQTGRIARERAVAPAQVEALIRANVTRRSLGVLGEERVNVLRVNLALDALSAGRR</sequence>
<keyword evidence="5 11" id="KW-0547">Nucleotide-binding</keyword>
<gene>
    <name evidence="11" type="primary">kdpC</name>
    <name evidence="13" type="ORF">CBQ26_07565</name>
</gene>
<organism evidence="13 14">
    <name type="scientific">Deinococcus indicus</name>
    <dbReference type="NCBI Taxonomy" id="223556"/>
    <lineage>
        <taxon>Bacteria</taxon>
        <taxon>Thermotogati</taxon>
        <taxon>Deinococcota</taxon>
        <taxon>Deinococci</taxon>
        <taxon>Deinococcales</taxon>
        <taxon>Deinococcaceae</taxon>
        <taxon>Deinococcus</taxon>
    </lineage>
</organism>
<evidence type="ECO:0000256" key="2">
    <source>
        <dbReference type="ARBA" id="ARBA00022475"/>
    </source>
</evidence>
<evidence type="ECO:0000313" key="13">
    <source>
        <dbReference type="EMBL" id="OWL96841.1"/>
    </source>
</evidence>
<keyword evidence="8 11" id="KW-1133">Transmembrane helix</keyword>
<evidence type="ECO:0000256" key="12">
    <source>
        <dbReference type="SAM" id="MobiDB-lite"/>
    </source>
</evidence>
<evidence type="ECO:0000256" key="1">
    <source>
        <dbReference type="ARBA" id="ARBA00022448"/>
    </source>
</evidence>
<protein>
    <recommendedName>
        <fullName evidence="11">Potassium-transporting ATPase KdpC subunit</fullName>
    </recommendedName>
    <alternativeName>
        <fullName evidence="11">ATP phosphohydrolase [potassium-transporting] C chain</fullName>
    </alternativeName>
    <alternativeName>
        <fullName evidence="11">Potassium-binding and translocating subunit C</fullName>
    </alternativeName>
    <alternativeName>
        <fullName evidence="11">Potassium-translocating ATPase C chain</fullName>
    </alternativeName>
</protein>
<keyword evidence="9 11" id="KW-0406">Ion transport</keyword>
<dbReference type="Pfam" id="PF02669">
    <property type="entry name" value="KdpC"/>
    <property type="match status" value="1"/>
</dbReference>
<proteinExistence type="inferred from homology"/>
<keyword evidence="10 11" id="KW-0472">Membrane</keyword>
<keyword evidence="7 11" id="KW-0630">Potassium</keyword>
<comment type="similarity">
    <text evidence="11">Belongs to the KdpC family.</text>
</comment>
<evidence type="ECO:0000256" key="9">
    <source>
        <dbReference type="ARBA" id="ARBA00023065"/>
    </source>
</evidence>
<evidence type="ECO:0000256" key="8">
    <source>
        <dbReference type="ARBA" id="ARBA00022989"/>
    </source>
</evidence>
<dbReference type="EMBL" id="NHMK01000010">
    <property type="protein sequence ID" value="OWL96841.1"/>
    <property type="molecule type" value="Genomic_DNA"/>
</dbReference>
<evidence type="ECO:0000313" key="14">
    <source>
        <dbReference type="Proteomes" id="UP000197208"/>
    </source>
</evidence>
<keyword evidence="14" id="KW-1185">Reference proteome</keyword>
<name>A0A246BMF5_9DEIO</name>
<dbReference type="InterPro" id="IPR003820">
    <property type="entry name" value="KdpC"/>
</dbReference>
<keyword evidence="3 11" id="KW-0633">Potassium transport</keyword>
<comment type="subunit">
    <text evidence="11">The system is composed of three essential subunits: KdpA, KdpB and KdpC.</text>
</comment>
<dbReference type="PIRSF" id="PIRSF001296">
    <property type="entry name" value="K_ATPase_KdpC"/>
    <property type="match status" value="1"/>
</dbReference>
<dbReference type="GO" id="GO:0008556">
    <property type="term" value="F:P-type potassium transmembrane transporter activity"/>
    <property type="evidence" value="ECO:0007669"/>
    <property type="project" value="InterPro"/>
</dbReference>